<evidence type="ECO:0000313" key="4">
    <source>
        <dbReference type="Proteomes" id="UP000292702"/>
    </source>
</evidence>
<evidence type="ECO:0000256" key="1">
    <source>
        <dbReference type="SAM" id="Phobius"/>
    </source>
</evidence>
<sequence>MPRTSAIPMPYWLIFGWFEPLLTVGGCLGAILQPKEVHDQQAPWPNGLPPDTPLPLATLVTLLQLSHTVALLGAINFFVLWTARRHLHSQPALQEKVVSALLTPLVFGDVFHIAITLWALGEDRWDVSKWEGSGTLWATVVLGVALLVPRVMWHLGVGRYVHVRDGRNLGKFS</sequence>
<accession>A0A4R0RJN2</accession>
<feature type="transmembrane region" description="Helical" evidence="1">
    <location>
        <begin position="54"/>
        <end position="79"/>
    </location>
</feature>
<comment type="caution">
    <text evidence="3">The sequence shown here is derived from an EMBL/GenBank/DDBJ whole genome shotgun (WGS) entry which is preliminary data.</text>
</comment>
<organism evidence="3 4">
    <name type="scientific">Steccherinum ochraceum</name>
    <dbReference type="NCBI Taxonomy" id="92696"/>
    <lineage>
        <taxon>Eukaryota</taxon>
        <taxon>Fungi</taxon>
        <taxon>Dikarya</taxon>
        <taxon>Basidiomycota</taxon>
        <taxon>Agaricomycotina</taxon>
        <taxon>Agaricomycetes</taxon>
        <taxon>Polyporales</taxon>
        <taxon>Steccherinaceae</taxon>
        <taxon>Steccherinum</taxon>
    </lineage>
</organism>
<dbReference type="PANTHER" id="PTHR37019:SF2">
    <property type="entry name" value="EXPERA DOMAIN-CONTAINING PROTEIN"/>
    <property type="match status" value="1"/>
</dbReference>
<feature type="domain" description="DUF7704" evidence="2">
    <location>
        <begin position="5"/>
        <end position="157"/>
    </location>
</feature>
<keyword evidence="4" id="KW-1185">Reference proteome</keyword>
<keyword evidence="1" id="KW-0812">Transmembrane</keyword>
<feature type="transmembrane region" description="Helical" evidence="1">
    <location>
        <begin position="12"/>
        <end position="34"/>
    </location>
</feature>
<feature type="transmembrane region" description="Helical" evidence="1">
    <location>
        <begin position="100"/>
        <end position="121"/>
    </location>
</feature>
<dbReference type="PANTHER" id="PTHR37019">
    <property type="entry name" value="CHROMOSOME 1, WHOLE GENOME SHOTGUN SEQUENCE"/>
    <property type="match status" value="1"/>
</dbReference>
<dbReference type="EMBL" id="RWJN01000088">
    <property type="protein sequence ID" value="TCD67716.1"/>
    <property type="molecule type" value="Genomic_DNA"/>
</dbReference>
<protein>
    <recommendedName>
        <fullName evidence="2">DUF7704 domain-containing protein</fullName>
    </recommendedName>
</protein>
<keyword evidence="1" id="KW-0472">Membrane</keyword>
<evidence type="ECO:0000313" key="3">
    <source>
        <dbReference type="EMBL" id="TCD67716.1"/>
    </source>
</evidence>
<gene>
    <name evidence="3" type="ORF">EIP91_012013</name>
</gene>
<feature type="transmembrane region" description="Helical" evidence="1">
    <location>
        <begin position="136"/>
        <end position="157"/>
    </location>
</feature>
<evidence type="ECO:0000259" key="2">
    <source>
        <dbReference type="Pfam" id="PF24803"/>
    </source>
</evidence>
<proteinExistence type="predicted"/>
<dbReference type="OrthoDB" id="2937326at2759"/>
<dbReference type="InterPro" id="IPR056121">
    <property type="entry name" value="DUF7704"/>
</dbReference>
<reference evidence="3 4" key="1">
    <citation type="submission" date="2018-11" db="EMBL/GenBank/DDBJ databases">
        <title>Genome assembly of Steccherinum ochraceum LE-BIN_3174, the white-rot fungus of the Steccherinaceae family (The Residual Polyporoid clade, Polyporales, Basidiomycota).</title>
        <authorList>
            <person name="Fedorova T.V."/>
            <person name="Glazunova O.A."/>
            <person name="Landesman E.O."/>
            <person name="Moiseenko K.V."/>
            <person name="Psurtseva N.V."/>
            <person name="Savinova O.S."/>
            <person name="Shakhova N.V."/>
            <person name="Tyazhelova T.V."/>
            <person name="Vasina D.V."/>
        </authorList>
    </citation>
    <scope>NUCLEOTIDE SEQUENCE [LARGE SCALE GENOMIC DNA]</scope>
    <source>
        <strain evidence="3 4">LE-BIN_3174</strain>
    </source>
</reference>
<dbReference type="Proteomes" id="UP000292702">
    <property type="component" value="Unassembled WGS sequence"/>
</dbReference>
<dbReference type="AlphaFoldDB" id="A0A4R0RJN2"/>
<dbReference type="Pfam" id="PF24803">
    <property type="entry name" value="DUF7704"/>
    <property type="match status" value="1"/>
</dbReference>
<name>A0A4R0RJN2_9APHY</name>
<keyword evidence="1" id="KW-1133">Transmembrane helix</keyword>
<dbReference type="STRING" id="92696.A0A4R0RJN2"/>